<keyword evidence="2" id="KW-1185">Reference proteome</keyword>
<dbReference type="EMBL" id="SRMP02000025">
    <property type="protein sequence ID" value="MFN0292512.1"/>
    <property type="molecule type" value="Genomic_DNA"/>
</dbReference>
<comment type="caution">
    <text evidence="1">The sequence shown here is derived from an EMBL/GenBank/DDBJ whole genome shotgun (WGS) entry which is preliminary data.</text>
</comment>
<evidence type="ECO:0008006" key="3">
    <source>
        <dbReference type="Google" id="ProtNLM"/>
    </source>
</evidence>
<proteinExistence type="predicted"/>
<accession>A0ABW9JNJ7</accession>
<evidence type="ECO:0000313" key="2">
    <source>
        <dbReference type="Proteomes" id="UP001517367"/>
    </source>
</evidence>
<reference evidence="1 2" key="1">
    <citation type="submission" date="2024-12" db="EMBL/GenBank/DDBJ databases">
        <authorList>
            <person name="Hu S."/>
        </authorList>
    </citation>
    <scope>NUCLEOTIDE SEQUENCE [LARGE SCALE GENOMIC DNA]</scope>
    <source>
        <strain evidence="1 2">P-25</strain>
    </source>
</reference>
<gene>
    <name evidence="1" type="ORF">E5L68_013995</name>
</gene>
<sequence>MKLTSTIFLYIFLCQFSFGQDITTNIYGKNMKSMIALENKLGSKLYQVDGDIVIPSGMAMPLTYRRMESGIPDLLVTYTFTEKDSLISRIEYEWDAINFDKNGGKQSLETQKAFIKKYVTLEKELTKRYGGSIQKGDLKDLSQIDLKGGITQRNYWKPNDSLEVDLYSVFSNYQEKNGNVEIKPTNRIRIYVNKTNPRLGDKSIQLAKSNFDQLIENLRAGNLKAAQTLFSVQIQDQITEDVLGKIKASLKPENFKVYTKNMQQANGIEYLMIQFAYANVIGEPNEIIRVFFDRSNMIIGLQPLFRTAKTN</sequence>
<name>A0ABW9JNJ7_9SPHI</name>
<protein>
    <recommendedName>
        <fullName evidence="3">DUF3298 domain-containing protein</fullName>
    </recommendedName>
</protein>
<dbReference type="Proteomes" id="UP001517367">
    <property type="component" value="Unassembled WGS sequence"/>
</dbReference>
<evidence type="ECO:0000313" key="1">
    <source>
        <dbReference type="EMBL" id="MFN0292512.1"/>
    </source>
</evidence>
<dbReference type="RefSeq" id="WP_138731095.1">
    <property type="nucleotide sequence ID" value="NZ_SRMP02000025.1"/>
</dbReference>
<organism evidence="1 2">
    <name type="scientific">Pedobacter helvus</name>
    <dbReference type="NCBI Taxonomy" id="2563444"/>
    <lineage>
        <taxon>Bacteria</taxon>
        <taxon>Pseudomonadati</taxon>
        <taxon>Bacteroidota</taxon>
        <taxon>Sphingobacteriia</taxon>
        <taxon>Sphingobacteriales</taxon>
        <taxon>Sphingobacteriaceae</taxon>
        <taxon>Pedobacter</taxon>
    </lineage>
</organism>